<evidence type="ECO:0000313" key="7">
    <source>
        <dbReference type="EMBL" id="BDB96299.1"/>
    </source>
</evidence>
<proteinExistence type="inferred from homology"/>
<gene>
    <name evidence="7" type="ORF">HYD_4320</name>
</gene>
<evidence type="ECO:0000259" key="6">
    <source>
        <dbReference type="SMART" id="SM00732"/>
    </source>
</evidence>
<dbReference type="SUPFAM" id="SSF53098">
    <property type="entry name" value="Ribonuclease H-like"/>
    <property type="match status" value="1"/>
</dbReference>
<reference evidence="7" key="1">
    <citation type="submission" date="2021-10" db="EMBL/GenBank/DDBJ databases">
        <title>Genome Sequence of The Candidatus Hydrogeosomobacter endosymbioticus, an Intracellular Bacterial Symbiont of the Anaerobic Ciliate GW7.</title>
        <authorList>
            <person name="Shiohama Y."/>
            <person name="Shinzato N."/>
        </authorList>
    </citation>
    <scope>NUCLEOTIDE SEQUENCE [LARGE SCALE GENOMIC DNA]</scope>
    <source>
        <strain evidence="7">200920</strain>
    </source>
</reference>
<sequence length="159" mass="17638">MTLISLYDFAENTRGRAVLGIDWGSKHTGIAVSDADQKIAAALVDCPTKPWKTLLYELERIIHDYKIGGIVIGWPIDMDGGFNKNCQSVKSLSENISKSVNINICLYDERLSSRAVAVYAPQKNTKKKVFSHSDKHAAAFFLQGALDLFSNIRARAEHP</sequence>
<dbReference type="InterPro" id="IPR005227">
    <property type="entry name" value="YqgF"/>
</dbReference>
<keyword evidence="1 5" id="KW-0963">Cytoplasm</keyword>
<comment type="subcellular location">
    <subcellularLocation>
        <location evidence="5">Cytoplasm</location>
    </subcellularLocation>
</comment>
<organism evidence="7 8">
    <name type="scientific">Candidatus Hydrogenosomobacter endosymbioticus</name>
    <dbReference type="NCBI Taxonomy" id="2558174"/>
    <lineage>
        <taxon>Bacteria</taxon>
        <taxon>Pseudomonadati</taxon>
        <taxon>Pseudomonadota</taxon>
        <taxon>Alphaproteobacteria</taxon>
        <taxon>Holosporales</taxon>
        <taxon>Holosporaceae</taxon>
        <taxon>Candidatus Hydrogenosomobacter</taxon>
    </lineage>
</organism>
<keyword evidence="2 5" id="KW-0690">Ribosome biogenesis</keyword>
<dbReference type="NCBIfam" id="TIGR00250">
    <property type="entry name" value="RNAse_H_YqgF"/>
    <property type="match status" value="1"/>
</dbReference>
<feature type="domain" description="YqgF/RNase H-like" evidence="6">
    <location>
        <begin position="16"/>
        <end position="116"/>
    </location>
</feature>
<keyword evidence="4 5" id="KW-0378">Hydrolase</keyword>
<dbReference type="InterPro" id="IPR006641">
    <property type="entry name" value="YqgF/RNaseH-like_dom"/>
</dbReference>
<dbReference type="InterPro" id="IPR037027">
    <property type="entry name" value="YqgF/RNaseH-like_dom_sf"/>
</dbReference>
<name>A0ABM7V9Z6_9PROT</name>
<protein>
    <recommendedName>
        <fullName evidence="5">Putative pre-16S rRNA nuclease</fullName>
        <ecNumber evidence="5">3.1.-.-</ecNumber>
    </recommendedName>
</protein>
<comment type="function">
    <text evidence="5">Could be a nuclease involved in processing of the 5'-end of pre-16S rRNA.</text>
</comment>
<evidence type="ECO:0000256" key="4">
    <source>
        <dbReference type="ARBA" id="ARBA00022801"/>
    </source>
</evidence>
<dbReference type="PANTHER" id="PTHR33317">
    <property type="entry name" value="POLYNUCLEOTIDYL TRANSFERASE, RIBONUCLEASE H-LIKE SUPERFAMILY PROTEIN"/>
    <property type="match status" value="1"/>
</dbReference>
<accession>A0ABM7V9Z6</accession>
<evidence type="ECO:0000313" key="8">
    <source>
        <dbReference type="Proteomes" id="UP001320209"/>
    </source>
</evidence>
<dbReference type="RefSeq" id="WP_236864546.1">
    <property type="nucleotide sequence ID" value="NZ_AP025225.1"/>
</dbReference>
<dbReference type="Proteomes" id="UP001320209">
    <property type="component" value="Chromosome"/>
</dbReference>
<keyword evidence="3 5" id="KW-0540">Nuclease</keyword>
<dbReference type="PANTHER" id="PTHR33317:SF4">
    <property type="entry name" value="POLYNUCLEOTIDYL TRANSFERASE, RIBONUCLEASE H-LIKE SUPERFAMILY PROTEIN"/>
    <property type="match status" value="1"/>
</dbReference>
<dbReference type="Gene3D" id="3.30.420.140">
    <property type="entry name" value="YqgF/RNase H-like domain"/>
    <property type="match status" value="1"/>
</dbReference>
<dbReference type="InterPro" id="IPR012337">
    <property type="entry name" value="RNaseH-like_sf"/>
</dbReference>
<dbReference type="HAMAP" id="MF_00651">
    <property type="entry name" value="Nuclease_YqgF"/>
    <property type="match status" value="1"/>
</dbReference>
<keyword evidence="8" id="KW-1185">Reference proteome</keyword>
<dbReference type="EMBL" id="AP025225">
    <property type="protein sequence ID" value="BDB96299.1"/>
    <property type="molecule type" value="Genomic_DNA"/>
</dbReference>
<dbReference type="SMART" id="SM00732">
    <property type="entry name" value="YqgFc"/>
    <property type="match status" value="1"/>
</dbReference>
<evidence type="ECO:0000256" key="5">
    <source>
        <dbReference type="HAMAP-Rule" id="MF_00651"/>
    </source>
</evidence>
<dbReference type="Pfam" id="PF03652">
    <property type="entry name" value="RuvX"/>
    <property type="match status" value="1"/>
</dbReference>
<dbReference type="EC" id="3.1.-.-" evidence="5"/>
<dbReference type="CDD" id="cd16964">
    <property type="entry name" value="YqgF"/>
    <property type="match status" value="1"/>
</dbReference>
<evidence type="ECO:0000256" key="3">
    <source>
        <dbReference type="ARBA" id="ARBA00022722"/>
    </source>
</evidence>
<evidence type="ECO:0000256" key="2">
    <source>
        <dbReference type="ARBA" id="ARBA00022517"/>
    </source>
</evidence>
<evidence type="ECO:0000256" key="1">
    <source>
        <dbReference type="ARBA" id="ARBA00022490"/>
    </source>
</evidence>
<comment type="similarity">
    <text evidence="5">Belongs to the YqgF HJR family.</text>
</comment>